<keyword evidence="2" id="KW-0732">Signal</keyword>
<dbReference type="AlphaFoldDB" id="A0A1U9K286"/>
<feature type="signal peptide" evidence="2">
    <location>
        <begin position="1"/>
        <end position="27"/>
    </location>
</feature>
<dbReference type="OrthoDB" id="9808192at2"/>
<dbReference type="EMBL" id="CP019697">
    <property type="protein sequence ID" value="AQS52084.1"/>
    <property type="molecule type" value="Genomic_DNA"/>
</dbReference>
<proteinExistence type="predicted"/>
<dbReference type="STRING" id="643674.PAEH1_12080"/>
<gene>
    <name evidence="3" type="ORF">PAEH1_12080</name>
</gene>
<protein>
    <submittedName>
        <fullName evidence="3">Urease accessory protein UreJ</fullName>
    </submittedName>
</protein>
<dbReference type="Pfam" id="PF04955">
    <property type="entry name" value="HupE_UreJ"/>
    <property type="match status" value="1"/>
</dbReference>
<keyword evidence="1" id="KW-0812">Transmembrane</keyword>
<reference evidence="3 4" key="1">
    <citation type="submission" date="2017-01" db="EMBL/GenBank/DDBJ databases">
        <title>Complete Genome Sequence of Paenalcaligenes hominis, Isolated from a paraplegic Patient with neurogenic bladder.</title>
        <authorList>
            <person name="Mukhopadhyay R."/>
            <person name="Joaquin J."/>
            <person name="Hogue R."/>
            <person name="Kilaru A."/>
            <person name="Jospin G."/>
            <person name="Mars K."/>
            <person name="Eisen J.A."/>
            <person name="Chaturvedi V."/>
        </authorList>
    </citation>
    <scope>NUCLEOTIDE SEQUENCE [LARGE SCALE GENOMIC DNA]</scope>
    <source>
        <strain evidence="3 4">15S00501</strain>
    </source>
</reference>
<name>A0A1U9K286_9BURK</name>
<feature type="transmembrane region" description="Helical" evidence="1">
    <location>
        <begin position="51"/>
        <end position="68"/>
    </location>
</feature>
<feature type="transmembrane region" description="Helical" evidence="1">
    <location>
        <begin position="184"/>
        <end position="203"/>
    </location>
</feature>
<accession>A0A1U9K286</accession>
<evidence type="ECO:0000256" key="2">
    <source>
        <dbReference type="SAM" id="SignalP"/>
    </source>
</evidence>
<evidence type="ECO:0000313" key="4">
    <source>
        <dbReference type="Proteomes" id="UP000189369"/>
    </source>
</evidence>
<feature type="transmembrane region" description="Helical" evidence="1">
    <location>
        <begin position="75"/>
        <end position="99"/>
    </location>
</feature>
<dbReference type="InterPro" id="IPR007038">
    <property type="entry name" value="HupE_UreJ"/>
</dbReference>
<dbReference type="KEGG" id="phn:PAEH1_12080"/>
<keyword evidence="1" id="KW-1133">Transmembrane helix</keyword>
<feature type="chain" id="PRO_5010720121" evidence="2">
    <location>
        <begin position="28"/>
        <end position="204"/>
    </location>
</feature>
<organism evidence="3 4">
    <name type="scientific">Paenalcaligenes hominis</name>
    <dbReference type="NCBI Taxonomy" id="643674"/>
    <lineage>
        <taxon>Bacteria</taxon>
        <taxon>Pseudomonadati</taxon>
        <taxon>Pseudomonadota</taxon>
        <taxon>Betaproteobacteria</taxon>
        <taxon>Burkholderiales</taxon>
        <taxon>Alcaligenaceae</taxon>
        <taxon>Paenalcaligenes</taxon>
    </lineage>
</organism>
<dbReference type="PIRSF" id="PIRSF016919">
    <property type="entry name" value="HupE_UreJ"/>
    <property type="match status" value="1"/>
</dbReference>
<evidence type="ECO:0000313" key="3">
    <source>
        <dbReference type="EMBL" id="AQS52084.1"/>
    </source>
</evidence>
<dbReference type="Proteomes" id="UP000189369">
    <property type="component" value="Chromosome"/>
</dbReference>
<sequence>MKNNSKKTQSLAALAATLLVLSTSAYAHPGHIGDHDTWHMLTHGLEHPLTGIDHLLAMLAVGIWSALTHQSVREAIMLPFVFVSLLLVGAVLGLAGVHLPAVEPMIMSSLLVLGLLVAGQVTIKSQYSFALVGVFALFHGLAHGMELPQGHGATAFIVGFVISTLALHLIGLFTGFKLKAHGKWMSRLLGAGIAGYGALLLVGA</sequence>
<feature type="transmembrane region" description="Helical" evidence="1">
    <location>
        <begin position="151"/>
        <end position="172"/>
    </location>
</feature>
<evidence type="ECO:0000256" key="1">
    <source>
        <dbReference type="SAM" id="Phobius"/>
    </source>
</evidence>
<keyword evidence="1" id="KW-0472">Membrane</keyword>
<feature type="transmembrane region" description="Helical" evidence="1">
    <location>
        <begin position="128"/>
        <end position="145"/>
    </location>
</feature>